<sequence length="721" mass="78903">MKEAMKANMEHLLAPKSIALIGVSGDQSRVGHIGATGLMNNLIKFGYQGDIYPINPKYQSIMGCKSYPDIQSLPKQVDCIVIGLKRKMVLPVIEESIKKGIKSAIVITSGFAEDNSIEGKELQQKISEISLKNDFRICGPNCLGIVNVHLNAAASTSSGLWISQIPKGHVAFVSQSGALSSAFLSQAETLGVGFSHLVSTGNEADLHIADYIMYMAEDPNTKVIAAYIEGIRDGERFIQAAEACRRAGKPLVVYKVGKSEKAEKAARAHTGSLTGSDQVYNALFKQQGVIRAHTLDGLLLAAETLVKLEDKRVGNKIGVLSSSGGAGGVIADFAEEFGMVIPDLSDKTSRQLREKLPSFAAVGNPVDATAEIARHPELFIDLAKIMEKDENVDMMLFCLTTLPPIAAKRITDTFLEAQHELAKPAIICWYSGNLNNPDFDRLKHSRYPVFKTIETLFSTISILQKRENPKTNITMDYSSSLMEKKYINKLRNGESLSEYESKHIIESFRIPVTNSELVQSIEQARQAAARITYPVALKIDSQDILHKSDSGCVELNIKNEEELEVSYQIVLQNAAKVMGARINGVLVQEMLPPAKEVIIGVKNDPQFGPVVMFGLGGIFVEVLKDVSFRIAPFDRETALSMIKETKTFRILEGVRGEQGADLETLADILHKVSLMAAALKDEVEEIDINPLMVFPEGRGAKAADALIIGKRVVVYDQQAVR</sequence>
<comment type="similarity">
    <text evidence="4">In the N-terminal section; belongs to the acetate CoA ligase alpha subunit family.</text>
</comment>
<evidence type="ECO:0000256" key="4">
    <source>
        <dbReference type="ARBA" id="ARBA00060888"/>
    </source>
</evidence>
<evidence type="ECO:0000256" key="3">
    <source>
        <dbReference type="ARBA" id="ARBA00022840"/>
    </source>
</evidence>
<dbReference type="Gene3D" id="3.40.50.261">
    <property type="entry name" value="Succinyl-CoA synthetase domains"/>
    <property type="match status" value="2"/>
</dbReference>
<feature type="domain" description="ATP-grasp" evidence="6">
    <location>
        <begin position="502"/>
        <end position="538"/>
    </location>
</feature>
<dbReference type="SMART" id="SM00881">
    <property type="entry name" value="CoA_binding"/>
    <property type="match status" value="1"/>
</dbReference>
<dbReference type="SUPFAM" id="SSF56059">
    <property type="entry name" value="Glutathione synthetase ATP-binding domain-like"/>
    <property type="match status" value="1"/>
</dbReference>
<evidence type="ECO:0000256" key="2">
    <source>
        <dbReference type="ARBA" id="ARBA00022741"/>
    </source>
</evidence>
<dbReference type="PANTHER" id="PTHR43334">
    <property type="entry name" value="ACETATE--COA LIGASE [ADP-FORMING]"/>
    <property type="match status" value="1"/>
</dbReference>
<comment type="caution">
    <text evidence="7">The sequence shown here is derived from an EMBL/GenBank/DDBJ whole genome shotgun (WGS) entry which is preliminary data.</text>
</comment>
<keyword evidence="8" id="KW-1185">Reference proteome</keyword>
<evidence type="ECO:0000259" key="6">
    <source>
        <dbReference type="PROSITE" id="PS50975"/>
    </source>
</evidence>
<evidence type="ECO:0000256" key="1">
    <source>
        <dbReference type="ARBA" id="ARBA00022598"/>
    </source>
</evidence>
<dbReference type="InterPro" id="IPR013815">
    <property type="entry name" value="ATP_grasp_subdomain_1"/>
</dbReference>
<dbReference type="PROSITE" id="PS50975">
    <property type="entry name" value="ATP_GRASP"/>
    <property type="match status" value="1"/>
</dbReference>
<dbReference type="InterPro" id="IPR011761">
    <property type="entry name" value="ATP-grasp"/>
</dbReference>
<dbReference type="InterPro" id="IPR032875">
    <property type="entry name" value="Succ_CoA_lig_flav_dom"/>
</dbReference>
<reference evidence="7" key="1">
    <citation type="submission" date="2020-09" db="EMBL/GenBank/DDBJ databases">
        <title>A novel bacterium of genus Bacillus, isolated from South China Sea.</title>
        <authorList>
            <person name="Huang H."/>
            <person name="Mo K."/>
            <person name="Hu Y."/>
        </authorList>
    </citation>
    <scope>NUCLEOTIDE SEQUENCE</scope>
    <source>
        <strain evidence="7">IB182487</strain>
    </source>
</reference>
<dbReference type="SUPFAM" id="SSF52210">
    <property type="entry name" value="Succinyl-CoA synthetase domains"/>
    <property type="match status" value="2"/>
</dbReference>
<keyword evidence="2 5" id="KW-0547">Nucleotide-binding</keyword>
<evidence type="ECO:0000256" key="5">
    <source>
        <dbReference type="PROSITE-ProRule" id="PRU00409"/>
    </source>
</evidence>
<proteinExistence type="inferred from homology"/>
<dbReference type="SUPFAM" id="SSF51735">
    <property type="entry name" value="NAD(P)-binding Rossmann-fold domains"/>
    <property type="match status" value="1"/>
</dbReference>
<organism evidence="7 8">
    <name type="scientific">Metabacillus arenae</name>
    <dbReference type="NCBI Taxonomy" id="2771434"/>
    <lineage>
        <taxon>Bacteria</taxon>
        <taxon>Bacillati</taxon>
        <taxon>Bacillota</taxon>
        <taxon>Bacilli</taxon>
        <taxon>Bacillales</taxon>
        <taxon>Bacillaceae</taxon>
        <taxon>Metabacillus</taxon>
    </lineage>
</organism>
<dbReference type="InterPro" id="IPR003781">
    <property type="entry name" value="CoA-bd"/>
</dbReference>
<accession>A0A926NN03</accession>
<gene>
    <name evidence="7" type="ORF">IC621_12135</name>
</gene>
<keyword evidence="1 7" id="KW-0436">Ligase</keyword>
<evidence type="ECO:0000313" key="8">
    <source>
        <dbReference type="Proteomes" id="UP000626844"/>
    </source>
</evidence>
<dbReference type="RefSeq" id="WP_191158577.1">
    <property type="nucleotide sequence ID" value="NZ_JACXAI010000014.1"/>
</dbReference>
<name>A0A926NN03_9BACI</name>
<dbReference type="PANTHER" id="PTHR43334:SF1">
    <property type="entry name" value="3-HYDROXYPROPIONATE--COA LIGASE [ADP-FORMING]"/>
    <property type="match status" value="1"/>
</dbReference>
<dbReference type="Gene3D" id="3.40.50.720">
    <property type="entry name" value="NAD(P)-binding Rossmann-like Domain"/>
    <property type="match status" value="1"/>
</dbReference>
<dbReference type="GO" id="GO:0016874">
    <property type="term" value="F:ligase activity"/>
    <property type="evidence" value="ECO:0007669"/>
    <property type="project" value="UniProtKB-KW"/>
</dbReference>
<dbReference type="GO" id="GO:0005524">
    <property type="term" value="F:ATP binding"/>
    <property type="evidence" value="ECO:0007669"/>
    <property type="project" value="UniProtKB-UniRule"/>
</dbReference>
<dbReference type="Proteomes" id="UP000626844">
    <property type="component" value="Unassembled WGS sequence"/>
</dbReference>
<keyword evidence="3 5" id="KW-0067">ATP-binding</keyword>
<evidence type="ECO:0000313" key="7">
    <source>
        <dbReference type="EMBL" id="MBD1380982.1"/>
    </source>
</evidence>
<dbReference type="GO" id="GO:0046872">
    <property type="term" value="F:metal ion binding"/>
    <property type="evidence" value="ECO:0007669"/>
    <property type="project" value="InterPro"/>
</dbReference>
<dbReference type="InterPro" id="IPR051538">
    <property type="entry name" value="Acyl-CoA_Synth/Transferase"/>
</dbReference>
<dbReference type="FunFam" id="3.30.1490.20:FF:000020">
    <property type="entry name" value="Protein lysine acetyltransferase"/>
    <property type="match status" value="1"/>
</dbReference>
<dbReference type="Gene3D" id="3.30.1490.20">
    <property type="entry name" value="ATP-grasp fold, A domain"/>
    <property type="match status" value="1"/>
</dbReference>
<dbReference type="Gene3D" id="3.30.470.20">
    <property type="entry name" value="ATP-grasp fold, B domain"/>
    <property type="match status" value="1"/>
</dbReference>
<dbReference type="Pfam" id="PF13549">
    <property type="entry name" value="ATP-grasp_5"/>
    <property type="match status" value="1"/>
</dbReference>
<dbReference type="EMBL" id="JACXAI010000014">
    <property type="protein sequence ID" value="MBD1380982.1"/>
    <property type="molecule type" value="Genomic_DNA"/>
</dbReference>
<dbReference type="Pfam" id="PF13380">
    <property type="entry name" value="CoA_binding_2"/>
    <property type="match status" value="1"/>
</dbReference>
<protein>
    <submittedName>
        <fullName evidence="7">Acetate--CoA ligase family protein</fullName>
    </submittedName>
</protein>
<dbReference type="InterPro" id="IPR036291">
    <property type="entry name" value="NAD(P)-bd_dom_sf"/>
</dbReference>
<dbReference type="Pfam" id="PF13607">
    <property type="entry name" value="Succ_CoA_lig"/>
    <property type="match status" value="1"/>
</dbReference>
<dbReference type="AlphaFoldDB" id="A0A926NN03"/>
<dbReference type="InterPro" id="IPR016102">
    <property type="entry name" value="Succinyl-CoA_synth-like"/>
</dbReference>